<keyword evidence="5" id="KW-0675">Receptor</keyword>
<organism evidence="8 10">
    <name type="scientific">Didymodactylos carnosus</name>
    <dbReference type="NCBI Taxonomy" id="1234261"/>
    <lineage>
        <taxon>Eukaryota</taxon>
        <taxon>Metazoa</taxon>
        <taxon>Spiralia</taxon>
        <taxon>Gnathifera</taxon>
        <taxon>Rotifera</taxon>
        <taxon>Eurotatoria</taxon>
        <taxon>Bdelloidea</taxon>
        <taxon>Philodinida</taxon>
        <taxon>Philodinidae</taxon>
        <taxon>Didymodactylos</taxon>
    </lineage>
</organism>
<proteinExistence type="inferred from homology"/>
<dbReference type="Proteomes" id="UP000682733">
    <property type="component" value="Unassembled WGS sequence"/>
</dbReference>
<evidence type="ECO:0000313" key="8">
    <source>
        <dbReference type="EMBL" id="CAF0804950.1"/>
    </source>
</evidence>
<accession>A0A8S2D539</accession>
<evidence type="ECO:0000256" key="1">
    <source>
        <dbReference type="ARBA" id="ARBA00008531"/>
    </source>
</evidence>
<dbReference type="GO" id="GO:0005047">
    <property type="term" value="F:signal recognition particle binding"/>
    <property type="evidence" value="ECO:0007669"/>
    <property type="project" value="TreeGrafter"/>
</dbReference>
<evidence type="ECO:0000256" key="5">
    <source>
        <dbReference type="ARBA" id="ARBA00023170"/>
    </source>
</evidence>
<evidence type="ECO:0000256" key="6">
    <source>
        <dbReference type="ARBA" id="ARBA00029433"/>
    </source>
</evidence>
<dbReference type="SUPFAM" id="SSF47364">
    <property type="entry name" value="Domain of the SRP/SRP receptor G-proteins"/>
    <property type="match status" value="1"/>
</dbReference>
<keyword evidence="4" id="KW-0472">Membrane</keyword>
<dbReference type="GO" id="GO:0003924">
    <property type="term" value="F:GTPase activity"/>
    <property type="evidence" value="ECO:0007669"/>
    <property type="project" value="TreeGrafter"/>
</dbReference>
<evidence type="ECO:0000313" key="9">
    <source>
        <dbReference type="EMBL" id="CAF3588570.1"/>
    </source>
</evidence>
<dbReference type="PANTHER" id="PTHR43134">
    <property type="entry name" value="SIGNAL RECOGNITION PARTICLE RECEPTOR SUBUNIT ALPHA"/>
    <property type="match status" value="1"/>
</dbReference>
<dbReference type="AlphaFoldDB" id="A0A8S2D539"/>
<dbReference type="Gene3D" id="1.20.120.140">
    <property type="entry name" value="Signal recognition particle SRP54, nucleotide-binding domain"/>
    <property type="match status" value="1"/>
</dbReference>
<dbReference type="InterPro" id="IPR000897">
    <property type="entry name" value="SRP54_GTPase_dom"/>
</dbReference>
<evidence type="ECO:0000256" key="2">
    <source>
        <dbReference type="ARBA" id="ARBA00022741"/>
    </source>
</evidence>
<name>A0A8S2D539_9BILA</name>
<keyword evidence="2" id="KW-0547">Nucleotide-binding</keyword>
<dbReference type="PANTHER" id="PTHR43134:SF1">
    <property type="entry name" value="SIGNAL RECOGNITION PARTICLE RECEPTOR SUBUNIT ALPHA"/>
    <property type="match status" value="1"/>
</dbReference>
<dbReference type="Pfam" id="PF00448">
    <property type="entry name" value="SRP54"/>
    <property type="match status" value="1"/>
</dbReference>
<dbReference type="InterPro" id="IPR036225">
    <property type="entry name" value="SRP/SRP_N"/>
</dbReference>
<evidence type="ECO:0000259" key="7">
    <source>
        <dbReference type="SMART" id="SM00963"/>
    </source>
</evidence>
<dbReference type="Proteomes" id="UP000677228">
    <property type="component" value="Unassembled WGS sequence"/>
</dbReference>
<dbReference type="EMBL" id="CAJNOK010001311">
    <property type="protein sequence ID" value="CAF0804950.1"/>
    <property type="molecule type" value="Genomic_DNA"/>
</dbReference>
<dbReference type="GO" id="GO:0006614">
    <property type="term" value="P:SRP-dependent cotranslational protein targeting to membrane"/>
    <property type="evidence" value="ECO:0007669"/>
    <property type="project" value="InterPro"/>
</dbReference>
<dbReference type="GO" id="GO:0005525">
    <property type="term" value="F:GTP binding"/>
    <property type="evidence" value="ECO:0007669"/>
    <property type="project" value="UniProtKB-KW"/>
</dbReference>
<dbReference type="SUPFAM" id="SSF52540">
    <property type="entry name" value="P-loop containing nucleoside triphosphate hydrolases"/>
    <property type="match status" value="1"/>
</dbReference>
<dbReference type="InterPro" id="IPR013822">
    <property type="entry name" value="Signal_recog_particl_SRP54_hlx"/>
</dbReference>
<dbReference type="GO" id="GO:0005737">
    <property type="term" value="C:cytoplasm"/>
    <property type="evidence" value="ECO:0007669"/>
    <property type="project" value="UniProtKB-ARBA"/>
</dbReference>
<dbReference type="GO" id="GO:0005886">
    <property type="term" value="C:plasma membrane"/>
    <property type="evidence" value="ECO:0007669"/>
    <property type="project" value="TreeGrafter"/>
</dbReference>
<evidence type="ECO:0000256" key="3">
    <source>
        <dbReference type="ARBA" id="ARBA00023134"/>
    </source>
</evidence>
<keyword evidence="3" id="KW-0342">GTP-binding</keyword>
<sequence length="189" mass="20526">MGFFAKFAAKLGRKDKDLAQKIDQAAEASRKAEISTDTKGSYDVGLNASSKALSGVLAEMTASYRQVDEAFFDHLYELLVGYDVGSTMAQRIVREVKNDVKLHGVSDPKLVHELVIDRMFTLYVGHDTVTTTLDLLPNRTNVFLVVGANGVGKTTSIAKLAQRYLIAGEKVLIVAGDTFRAGAVAQLEE</sequence>
<protein>
    <recommendedName>
        <fullName evidence="7">Signal recognition particle SRP54 helical bundle domain-containing protein</fullName>
    </recommendedName>
</protein>
<dbReference type="EMBL" id="CAJOBA010001311">
    <property type="protein sequence ID" value="CAF3588570.1"/>
    <property type="molecule type" value="Genomic_DNA"/>
</dbReference>
<evidence type="ECO:0000256" key="4">
    <source>
        <dbReference type="ARBA" id="ARBA00023136"/>
    </source>
</evidence>
<gene>
    <name evidence="8" type="ORF">OVA965_LOCUS4847</name>
    <name evidence="9" type="ORF">TMI583_LOCUS4845</name>
</gene>
<feature type="domain" description="Signal recognition particle SRP54 helical bundle" evidence="7">
    <location>
        <begin position="42"/>
        <end position="123"/>
    </location>
</feature>
<dbReference type="GO" id="GO:0012505">
    <property type="term" value="C:endomembrane system"/>
    <property type="evidence" value="ECO:0007669"/>
    <property type="project" value="UniProtKB-SubCell"/>
</dbReference>
<comment type="caution">
    <text evidence="8">The sequence shown here is derived from an EMBL/GenBank/DDBJ whole genome shotgun (WGS) entry which is preliminary data.</text>
</comment>
<dbReference type="InterPro" id="IPR042101">
    <property type="entry name" value="SRP54_N_sf"/>
</dbReference>
<dbReference type="InterPro" id="IPR027417">
    <property type="entry name" value="P-loop_NTPase"/>
</dbReference>
<reference evidence="8" key="1">
    <citation type="submission" date="2021-02" db="EMBL/GenBank/DDBJ databases">
        <authorList>
            <person name="Nowell W R."/>
        </authorList>
    </citation>
    <scope>NUCLEOTIDE SEQUENCE</scope>
</reference>
<comment type="subcellular location">
    <subcellularLocation>
        <location evidence="6">Endomembrane system</location>
        <topology evidence="6">Peripheral membrane protein</topology>
        <orientation evidence="6">Cytoplasmic side</orientation>
    </subcellularLocation>
</comment>
<evidence type="ECO:0000313" key="10">
    <source>
        <dbReference type="Proteomes" id="UP000677228"/>
    </source>
</evidence>
<dbReference type="Gene3D" id="3.40.50.300">
    <property type="entry name" value="P-loop containing nucleotide triphosphate hydrolases"/>
    <property type="match status" value="1"/>
</dbReference>
<dbReference type="SMART" id="SM00963">
    <property type="entry name" value="SRP54_N"/>
    <property type="match status" value="1"/>
</dbReference>
<comment type="similarity">
    <text evidence="1">Belongs to the GTP-binding SRP family.</text>
</comment>
<dbReference type="Pfam" id="PF02881">
    <property type="entry name" value="SRP54_N"/>
    <property type="match status" value="1"/>
</dbReference>